<keyword evidence="2" id="KW-0805">Transcription regulation</keyword>
<dbReference type="Proteomes" id="UP000077037">
    <property type="component" value="Unassembled WGS sequence"/>
</dbReference>
<evidence type="ECO:0000256" key="4">
    <source>
        <dbReference type="ARBA" id="ARBA00023163"/>
    </source>
</evidence>
<dbReference type="InterPro" id="IPR036390">
    <property type="entry name" value="WH_DNA-bd_sf"/>
</dbReference>
<organism evidence="6 7">
    <name type="scientific">Bordetella ansorpii</name>
    <dbReference type="NCBI Taxonomy" id="288768"/>
    <lineage>
        <taxon>Bacteria</taxon>
        <taxon>Pseudomonadati</taxon>
        <taxon>Pseudomonadota</taxon>
        <taxon>Betaproteobacteria</taxon>
        <taxon>Burkholderiales</taxon>
        <taxon>Alcaligenaceae</taxon>
        <taxon>Bordetella</taxon>
    </lineage>
</organism>
<dbReference type="Pfam" id="PF03466">
    <property type="entry name" value="LysR_substrate"/>
    <property type="match status" value="1"/>
</dbReference>
<dbReference type="PANTHER" id="PTHR30419">
    <property type="entry name" value="HTH-TYPE TRANSCRIPTIONAL REGULATOR YBHD"/>
    <property type="match status" value="1"/>
</dbReference>
<protein>
    <submittedName>
        <fullName evidence="6">LysR family transcriptional regulator</fullName>
    </submittedName>
</protein>
<evidence type="ECO:0000259" key="5">
    <source>
        <dbReference type="PROSITE" id="PS50931"/>
    </source>
</evidence>
<dbReference type="GO" id="GO:0003700">
    <property type="term" value="F:DNA-binding transcription factor activity"/>
    <property type="evidence" value="ECO:0007669"/>
    <property type="project" value="InterPro"/>
</dbReference>
<dbReference type="InterPro" id="IPR005119">
    <property type="entry name" value="LysR_subst-bd"/>
</dbReference>
<dbReference type="AlphaFoldDB" id="A0A157RNZ9"/>
<evidence type="ECO:0000313" key="6">
    <source>
        <dbReference type="EMBL" id="SAI59750.1"/>
    </source>
</evidence>
<dbReference type="RefSeq" id="WP_066421375.1">
    <property type="nucleotide sequence ID" value="NZ_FKBS01000029.1"/>
</dbReference>
<dbReference type="Pfam" id="PF00126">
    <property type="entry name" value="HTH_1"/>
    <property type="match status" value="1"/>
</dbReference>
<dbReference type="SUPFAM" id="SSF46785">
    <property type="entry name" value="Winged helix' DNA-binding domain"/>
    <property type="match status" value="1"/>
</dbReference>
<evidence type="ECO:0000256" key="1">
    <source>
        <dbReference type="ARBA" id="ARBA00009437"/>
    </source>
</evidence>
<dbReference type="CDD" id="cd08421">
    <property type="entry name" value="PBP2_LTTR_like_1"/>
    <property type="match status" value="1"/>
</dbReference>
<dbReference type="OrthoDB" id="9785974at2"/>
<keyword evidence="4" id="KW-0804">Transcription</keyword>
<proteinExistence type="inferred from homology"/>
<comment type="similarity">
    <text evidence="1">Belongs to the LysR transcriptional regulatory family.</text>
</comment>
<dbReference type="SUPFAM" id="SSF53850">
    <property type="entry name" value="Periplasmic binding protein-like II"/>
    <property type="match status" value="1"/>
</dbReference>
<evidence type="ECO:0000313" key="7">
    <source>
        <dbReference type="Proteomes" id="UP000077037"/>
    </source>
</evidence>
<dbReference type="EMBL" id="FKBS01000029">
    <property type="protein sequence ID" value="SAI59750.1"/>
    <property type="molecule type" value="Genomic_DNA"/>
</dbReference>
<name>A0A157RNZ9_9BORD</name>
<evidence type="ECO:0000256" key="2">
    <source>
        <dbReference type="ARBA" id="ARBA00023015"/>
    </source>
</evidence>
<reference evidence="6 7" key="1">
    <citation type="submission" date="2016-03" db="EMBL/GenBank/DDBJ databases">
        <authorList>
            <consortium name="Pathogen Informatics"/>
        </authorList>
    </citation>
    <scope>NUCLEOTIDE SEQUENCE [LARGE SCALE GENOMIC DNA]</scope>
    <source>
        <strain evidence="6 7">NCTC13364</strain>
    </source>
</reference>
<dbReference type="PANTHER" id="PTHR30419:SF2">
    <property type="entry name" value="LYSR FAMILY TRANSCRIPTIONAL REGULATOR"/>
    <property type="match status" value="1"/>
</dbReference>
<gene>
    <name evidence="6" type="primary">cysL_4</name>
    <name evidence="6" type="ORF">SAMEA1982600_05365</name>
</gene>
<sequence>MHFDLADLQLFIHVAESSSLTKASRRAHLSLPSVSSRIKALEGQLESVLLYRTRSGVELTPSGHRLYDHARAIMRNVDALKGDFSAGGIDATGRIRIFANTTAVNGFMPEILAPFLAERPAIVVDMQERNTRDTVRAVAEGSIDLGITAGPVATQGIERIPFYTDRLVLGVPVGHELAQRQDISILDSLEYPHISLHDNSTLLTFLRDQIEASGRAFALRIQVPGFESVCRLIEGGAGVSVVPESTARRYQRSMALKLVPLQEPWAVRQRDMLVRDLQALPTYIRALVDAVAAYKDF</sequence>
<dbReference type="Gene3D" id="3.40.190.290">
    <property type="match status" value="1"/>
</dbReference>
<dbReference type="InterPro" id="IPR036388">
    <property type="entry name" value="WH-like_DNA-bd_sf"/>
</dbReference>
<dbReference type="FunFam" id="1.10.10.10:FF:000001">
    <property type="entry name" value="LysR family transcriptional regulator"/>
    <property type="match status" value="1"/>
</dbReference>
<dbReference type="InterPro" id="IPR000847">
    <property type="entry name" value="LysR_HTH_N"/>
</dbReference>
<dbReference type="GO" id="GO:0005829">
    <property type="term" value="C:cytosol"/>
    <property type="evidence" value="ECO:0007669"/>
    <property type="project" value="TreeGrafter"/>
</dbReference>
<feature type="domain" description="HTH lysR-type" evidence="5">
    <location>
        <begin position="3"/>
        <end position="60"/>
    </location>
</feature>
<dbReference type="GO" id="GO:0003677">
    <property type="term" value="F:DNA binding"/>
    <property type="evidence" value="ECO:0007669"/>
    <property type="project" value="UniProtKB-KW"/>
</dbReference>
<dbReference type="PROSITE" id="PS50931">
    <property type="entry name" value="HTH_LYSR"/>
    <property type="match status" value="1"/>
</dbReference>
<dbReference type="Gene3D" id="1.10.10.10">
    <property type="entry name" value="Winged helix-like DNA-binding domain superfamily/Winged helix DNA-binding domain"/>
    <property type="match status" value="1"/>
</dbReference>
<keyword evidence="3" id="KW-0238">DNA-binding</keyword>
<dbReference type="InterPro" id="IPR050950">
    <property type="entry name" value="HTH-type_LysR_regulators"/>
</dbReference>
<evidence type="ECO:0000256" key="3">
    <source>
        <dbReference type="ARBA" id="ARBA00023125"/>
    </source>
</evidence>
<accession>A0A157RNZ9</accession>